<evidence type="ECO:0000256" key="4">
    <source>
        <dbReference type="ARBA" id="ARBA00022917"/>
    </source>
</evidence>
<evidence type="ECO:0000256" key="3">
    <source>
        <dbReference type="ARBA" id="ARBA00022884"/>
    </source>
</evidence>
<dbReference type="AlphaFoldDB" id="A0A2U8FEA2"/>
<keyword evidence="4" id="KW-0648">Protein biosynthesis</keyword>
<organism evidence="7 8">
    <name type="scientific">Helicobacter apodemus</name>
    <dbReference type="NCBI Taxonomy" id="135569"/>
    <lineage>
        <taxon>Bacteria</taxon>
        <taxon>Pseudomonadati</taxon>
        <taxon>Campylobacterota</taxon>
        <taxon>Epsilonproteobacteria</taxon>
        <taxon>Campylobacterales</taxon>
        <taxon>Helicobacteraceae</taxon>
        <taxon>Helicobacter</taxon>
    </lineage>
</organism>
<dbReference type="InterPro" id="IPR025490">
    <property type="entry name" value="RqcP"/>
</dbReference>
<dbReference type="Pfam" id="PF01479">
    <property type="entry name" value="S4"/>
    <property type="match status" value="1"/>
</dbReference>
<keyword evidence="2" id="KW-0699">rRNA-binding</keyword>
<dbReference type="KEGG" id="had:CDV25_06585"/>
<gene>
    <name evidence="7" type="ORF">CDV25_06585</name>
</gene>
<dbReference type="Proteomes" id="UP000244890">
    <property type="component" value="Chromosome"/>
</dbReference>
<dbReference type="GO" id="GO:0006412">
    <property type="term" value="P:translation"/>
    <property type="evidence" value="ECO:0007669"/>
    <property type="project" value="UniProtKB-KW"/>
</dbReference>
<sequence length="85" mass="9877">MRIDKFLNAVNITKRRTIAQDMIDNKVIKIAGIPVKASRNVKVGDIIEIAYLEKSRFFEVLQIPSQKTIKKEESPLYYKEIQKPN</sequence>
<name>A0A2U8FEA2_9HELI</name>
<dbReference type="InterPro" id="IPR036986">
    <property type="entry name" value="S4_RNA-bd_sf"/>
</dbReference>
<evidence type="ECO:0000313" key="8">
    <source>
        <dbReference type="Proteomes" id="UP000244890"/>
    </source>
</evidence>
<evidence type="ECO:0000256" key="5">
    <source>
        <dbReference type="PROSITE-ProRule" id="PRU00182"/>
    </source>
</evidence>
<evidence type="ECO:0000256" key="2">
    <source>
        <dbReference type="ARBA" id="ARBA00022730"/>
    </source>
</evidence>
<dbReference type="RefSeq" id="WP_108911281.1">
    <property type="nucleotide sequence ID" value="NZ_CP021886.1"/>
</dbReference>
<dbReference type="SMART" id="SM00363">
    <property type="entry name" value="S4"/>
    <property type="match status" value="1"/>
</dbReference>
<dbReference type="GO" id="GO:0000049">
    <property type="term" value="F:tRNA binding"/>
    <property type="evidence" value="ECO:0007669"/>
    <property type="project" value="UniProtKB-KW"/>
</dbReference>
<proteinExistence type="predicted"/>
<evidence type="ECO:0000256" key="1">
    <source>
        <dbReference type="ARBA" id="ARBA00022555"/>
    </source>
</evidence>
<accession>A0A2U8FEA2</accession>
<dbReference type="PIRSF" id="PIRSF038881">
    <property type="entry name" value="RNAbp_HP1423"/>
    <property type="match status" value="1"/>
</dbReference>
<feature type="domain" description="RNA-binding S4" evidence="6">
    <location>
        <begin position="1"/>
        <end position="62"/>
    </location>
</feature>
<dbReference type="GO" id="GO:0019843">
    <property type="term" value="F:rRNA binding"/>
    <property type="evidence" value="ECO:0007669"/>
    <property type="project" value="UniProtKB-KW"/>
</dbReference>
<dbReference type="SUPFAM" id="SSF55174">
    <property type="entry name" value="Alpha-L RNA-binding motif"/>
    <property type="match status" value="1"/>
</dbReference>
<keyword evidence="1" id="KW-0820">tRNA-binding</keyword>
<protein>
    <recommendedName>
        <fullName evidence="6">RNA-binding S4 domain-containing protein</fullName>
    </recommendedName>
</protein>
<dbReference type="CDD" id="cd00165">
    <property type="entry name" value="S4"/>
    <property type="match status" value="1"/>
</dbReference>
<dbReference type="InterPro" id="IPR002942">
    <property type="entry name" value="S4_RNA-bd"/>
</dbReference>
<evidence type="ECO:0000313" key="7">
    <source>
        <dbReference type="EMBL" id="AWI34466.1"/>
    </source>
</evidence>
<dbReference type="PROSITE" id="PS50889">
    <property type="entry name" value="S4"/>
    <property type="match status" value="1"/>
</dbReference>
<dbReference type="Gene3D" id="3.10.290.10">
    <property type="entry name" value="RNA-binding S4 domain"/>
    <property type="match status" value="1"/>
</dbReference>
<dbReference type="EMBL" id="CP021886">
    <property type="protein sequence ID" value="AWI34466.1"/>
    <property type="molecule type" value="Genomic_DNA"/>
</dbReference>
<dbReference type="OrthoDB" id="9797176at2"/>
<evidence type="ECO:0000259" key="6">
    <source>
        <dbReference type="SMART" id="SM00363"/>
    </source>
</evidence>
<reference evidence="7 8" key="1">
    <citation type="submission" date="2017-06" db="EMBL/GenBank/DDBJ databases">
        <title>Complete genome of Helicobacter apodemus.</title>
        <authorList>
            <person name="Cho S."/>
        </authorList>
    </citation>
    <scope>NUCLEOTIDE SEQUENCE [LARGE SCALE GENOMIC DNA]</scope>
    <source>
        <strain evidence="8">SNUVETPUB-15-01</strain>
    </source>
</reference>
<keyword evidence="3 5" id="KW-0694">RNA-binding</keyword>